<dbReference type="EMBL" id="KN837620">
    <property type="protein sequence ID" value="KIJ23634.1"/>
    <property type="molecule type" value="Genomic_DNA"/>
</dbReference>
<reference evidence="2 3" key="1">
    <citation type="submission" date="2014-06" db="EMBL/GenBank/DDBJ databases">
        <title>Evolutionary Origins and Diversification of the Mycorrhizal Mutualists.</title>
        <authorList>
            <consortium name="DOE Joint Genome Institute"/>
            <consortium name="Mycorrhizal Genomics Consortium"/>
            <person name="Kohler A."/>
            <person name="Kuo A."/>
            <person name="Nagy L.G."/>
            <person name="Floudas D."/>
            <person name="Copeland A."/>
            <person name="Barry K.W."/>
            <person name="Cichocki N."/>
            <person name="Veneault-Fourrey C."/>
            <person name="LaButti K."/>
            <person name="Lindquist E.A."/>
            <person name="Lipzen A."/>
            <person name="Lundell T."/>
            <person name="Morin E."/>
            <person name="Murat C."/>
            <person name="Riley R."/>
            <person name="Ohm R."/>
            <person name="Sun H."/>
            <person name="Tunlid A."/>
            <person name="Henrissat B."/>
            <person name="Grigoriev I.V."/>
            <person name="Hibbett D.S."/>
            <person name="Martin F."/>
        </authorList>
    </citation>
    <scope>NUCLEOTIDE SEQUENCE [LARGE SCALE GENOMIC DNA]</scope>
    <source>
        <strain evidence="2 3">SS14</strain>
    </source>
</reference>
<gene>
    <name evidence="2" type="ORF">M422DRAFT_275737</name>
</gene>
<feature type="region of interest" description="Disordered" evidence="1">
    <location>
        <begin position="69"/>
        <end position="91"/>
    </location>
</feature>
<dbReference type="AlphaFoldDB" id="A0A0C9TP05"/>
<proteinExistence type="predicted"/>
<dbReference type="HOGENOM" id="CLU_1161775_0_0_1"/>
<organism evidence="2 3">
    <name type="scientific">Sphaerobolus stellatus (strain SS14)</name>
    <dbReference type="NCBI Taxonomy" id="990650"/>
    <lineage>
        <taxon>Eukaryota</taxon>
        <taxon>Fungi</taxon>
        <taxon>Dikarya</taxon>
        <taxon>Basidiomycota</taxon>
        <taxon>Agaricomycotina</taxon>
        <taxon>Agaricomycetes</taxon>
        <taxon>Phallomycetidae</taxon>
        <taxon>Geastrales</taxon>
        <taxon>Sphaerobolaceae</taxon>
        <taxon>Sphaerobolus</taxon>
    </lineage>
</organism>
<dbReference type="Proteomes" id="UP000054279">
    <property type="component" value="Unassembled WGS sequence"/>
</dbReference>
<keyword evidence="3" id="KW-1185">Reference proteome</keyword>
<evidence type="ECO:0000256" key="1">
    <source>
        <dbReference type="SAM" id="MobiDB-lite"/>
    </source>
</evidence>
<name>A0A0C9TP05_SPHS4</name>
<protein>
    <submittedName>
        <fullName evidence="2">Uncharacterized protein</fullName>
    </submittedName>
</protein>
<accession>A0A0C9TP05</accession>
<evidence type="ECO:0000313" key="2">
    <source>
        <dbReference type="EMBL" id="KIJ23634.1"/>
    </source>
</evidence>
<evidence type="ECO:0000313" key="3">
    <source>
        <dbReference type="Proteomes" id="UP000054279"/>
    </source>
</evidence>
<sequence length="239" mass="25207">MEPSIPAPTSAQPQSYVTITAGPIPNPNPTAHTVSPMDYMDSDVQTPINDKVMTLTDERQVRNSLASQQIKSNKCRTKEVTPVADTPATAGLPNFKEKKVSANVDGPTGAPNGALALNTTSTINDSWPTITDANSGTACSHQAVSLQCIGAPSADATAAPQVSNAQLGTPRPLLLNIPTDLADTLMNIPEDGPKIFGLEAGKLHDCTHQESLDIFHSHPGEKVALFPLGRNPVTQTPWC</sequence>